<dbReference type="PANTHER" id="PTHR30329">
    <property type="entry name" value="STATOR ELEMENT OF FLAGELLAR MOTOR COMPLEX"/>
    <property type="match status" value="1"/>
</dbReference>
<evidence type="ECO:0000256" key="5">
    <source>
        <dbReference type="ARBA" id="ARBA00022729"/>
    </source>
</evidence>
<keyword evidence="9" id="KW-0998">Cell outer membrane</keyword>
<keyword evidence="4" id="KW-0812">Transmembrane</keyword>
<dbReference type="PROSITE" id="PS51257">
    <property type="entry name" value="PROKAR_LIPOPROTEIN"/>
    <property type="match status" value="1"/>
</dbReference>
<dbReference type="PRINTS" id="PR01021">
    <property type="entry name" value="OMPADOMAIN"/>
</dbReference>
<dbReference type="Pfam" id="PF13505">
    <property type="entry name" value="OMP_b-brl"/>
    <property type="match status" value="1"/>
</dbReference>
<dbReference type="Pfam" id="PF00691">
    <property type="entry name" value="OmpA"/>
    <property type="match status" value="1"/>
</dbReference>
<evidence type="ECO:0000256" key="3">
    <source>
        <dbReference type="ARBA" id="ARBA00022452"/>
    </source>
</evidence>
<keyword evidence="7" id="KW-0626">Porin</keyword>
<dbReference type="SUPFAM" id="SSF103088">
    <property type="entry name" value="OmpA-like"/>
    <property type="match status" value="1"/>
</dbReference>
<dbReference type="SUPFAM" id="SSF56925">
    <property type="entry name" value="OMPA-like"/>
    <property type="match status" value="1"/>
</dbReference>
<evidence type="ECO:0000256" key="9">
    <source>
        <dbReference type="ARBA" id="ARBA00023237"/>
    </source>
</evidence>
<reference evidence="13 14" key="1">
    <citation type="journal article" date="2016" name="C (Basel)">
        <title>Selective Growth of and Electricity Production by Marine Exoelectrogenic Bacteria in Self-Aggregated Hydrogel of Microbially Reduced Graphene Oxide.</title>
        <authorList>
            <person name="Yoshida N."/>
            <person name="Goto Y."/>
            <person name="Miyata Y."/>
        </authorList>
    </citation>
    <scope>NUCLEOTIDE SEQUENCE [LARGE SCALE GENOMIC DNA]</scope>
    <source>
        <strain evidence="13 14">NIT-T3</strain>
    </source>
</reference>
<reference evidence="13 14" key="2">
    <citation type="journal article" date="2021" name="Int. J. Syst. Evol. Microbiol.">
        <title>Isolation and Polyphasic Characterization of Desulfuromonas versatilis sp. Nov., an Electrogenic Bacteria Capable of Versatile Metabolism Isolated from a Graphene Oxide-Reducing Enrichment Culture.</title>
        <authorList>
            <person name="Xie L."/>
            <person name="Yoshida N."/>
            <person name="Ishii S."/>
            <person name="Meng L."/>
        </authorList>
    </citation>
    <scope>NUCLEOTIDE SEQUENCE [LARGE SCALE GENOMIC DNA]</scope>
    <source>
        <strain evidence="13 14">NIT-T3</strain>
    </source>
</reference>
<dbReference type="Gene3D" id="2.40.160.20">
    <property type="match status" value="1"/>
</dbReference>
<dbReference type="PROSITE" id="PS51123">
    <property type="entry name" value="OMPA_2"/>
    <property type="match status" value="1"/>
</dbReference>
<evidence type="ECO:0000313" key="14">
    <source>
        <dbReference type="Proteomes" id="UP001319827"/>
    </source>
</evidence>
<accession>A0ABN6DTL0</accession>
<evidence type="ECO:0000313" key="13">
    <source>
        <dbReference type="EMBL" id="BCR03463.1"/>
    </source>
</evidence>
<keyword evidence="6" id="KW-0406">Ion transport</keyword>
<feature type="domain" description="OmpA-like" evidence="12">
    <location>
        <begin position="251"/>
        <end position="369"/>
    </location>
</feature>
<dbReference type="CDD" id="cd07185">
    <property type="entry name" value="OmpA_C-like"/>
    <property type="match status" value="1"/>
</dbReference>
<evidence type="ECO:0000256" key="1">
    <source>
        <dbReference type="ARBA" id="ARBA00004571"/>
    </source>
</evidence>
<keyword evidence="8 10" id="KW-0472">Membrane</keyword>
<dbReference type="InterPro" id="IPR006665">
    <property type="entry name" value="OmpA-like"/>
</dbReference>
<evidence type="ECO:0000256" key="10">
    <source>
        <dbReference type="PROSITE-ProRule" id="PRU00473"/>
    </source>
</evidence>
<sequence length="400" mass="43804">MKLPRWISGPLTLVWLGCLLVSAAEAAPSGPGKLSLSLLGGYQLFEGNQGLDDGPVVGAALGYNFTSRWGIEGAVRYVNTETDAQPEVDVRVFSLQLDALYHVLPNQRLIPYLAAGAGLYWTDRDPGASDEDLMVNWGIGLKYFINDGLALRGDIRHILDFNTSDNREDRELFHNLASTAGLSFVFGDADSPTLAVGQWLEKLFPPPAKNIAVADPDPDLDSDGDRIFDVADQCPDTPAGELVDELGCPAGPDEPVYLAIRPVFDPGWVTVAAWEPEEAKQVAGFILAHPERRYTVEVHTDNLGPAEYNLRITQRQADSVRKYLVDNYGIPAESIAAVGYGEVWPVADNGTPQGRERNRRIAILASPEGDKDVEIRRRRDSQSKVQVPLVRPEKVTFSSL</sequence>
<organism evidence="13 14">
    <name type="scientific">Desulfuromonas versatilis</name>
    <dbReference type="NCBI Taxonomy" id="2802975"/>
    <lineage>
        <taxon>Bacteria</taxon>
        <taxon>Pseudomonadati</taxon>
        <taxon>Thermodesulfobacteriota</taxon>
        <taxon>Desulfuromonadia</taxon>
        <taxon>Desulfuromonadales</taxon>
        <taxon>Desulfuromonadaceae</taxon>
        <taxon>Desulfuromonas</taxon>
    </lineage>
</organism>
<evidence type="ECO:0000256" key="8">
    <source>
        <dbReference type="ARBA" id="ARBA00023136"/>
    </source>
</evidence>
<protein>
    <submittedName>
        <fullName evidence="13">Membrane protein</fullName>
    </submittedName>
</protein>
<dbReference type="InterPro" id="IPR011250">
    <property type="entry name" value="OMP/PagP_B-barrel"/>
</dbReference>
<keyword evidence="3" id="KW-1134">Transmembrane beta strand</keyword>
<feature type="chain" id="PRO_5045870059" evidence="11">
    <location>
        <begin position="27"/>
        <end position="400"/>
    </location>
</feature>
<evidence type="ECO:0000256" key="11">
    <source>
        <dbReference type="SAM" id="SignalP"/>
    </source>
</evidence>
<evidence type="ECO:0000259" key="12">
    <source>
        <dbReference type="PROSITE" id="PS51123"/>
    </source>
</evidence>
<feature type="signal peptide" evidence="11">
    <location>
        <begin position="1"/>
        <end position="26"/>
    </location>
</feature>
<dbReference type="InterPro" id="IPR036737">
    <property type="entry name" value="OmpA-like_sf"/>
</dbReference>
<evidence type="ECO:0000256" key="6">
    <source>
        <dbReference type="ARBA" id="ARBA00023065"/>
    </source>
</evidence>
<dbReference type="NCBIfam" id="TIGR04565">
    <property type="entry name" value="OMP_myx_plus"/>
    <property type="match status" value="1"/>
</dbReference>
<evidence type="ECO:0000256" key="7">
    <source>
        <dbReference type="ARBA" id="ARBA00023114"/>
    </source>
</evidence>
<dbReference type="InterPro" id="IPR050330">
    <property type="entry name" value="Bact_OuterMem_StrucFunc"/>
</dbReference>
<keyword evidence="14" id="KW-1185">Reference proteome</keyword>
<dbReference type="Gene3D" id="3.30.1330.60">
    <property type="entry name" value="OmpA-like domain"/>
    <property type="match status" value="1"/>
</dbReference>
<proteinExistence type="predicted"/>
<dbReference type="InterPro" id="IPR006664">
    <property type="entry name" value="OMP_bac"/>
</dbReference>
<keyword evidence="5 11" id="KW-0732">Signal</keyword>
<evidence type="ECO:0000256" key="2">
    <source>
        <dbReference type="ARBA" id="ARBA00022448"/>
    </source>
</evidence>
<comment type="subcellular location">
    <subcellularLocation>
        <location evidence="1">Cell outer membrane</location>
        <topology evidence="1">Multi-pass membrane protein</topology>
    </subcellularLocation>
</comment>
<evidence type="ECO:0000256" key="4">
    <source>
        <dbReference type="ARBA" id="ARBA00022692"/>
    </source>
</evidence>
<dbReference type="Proteomes" id="UP001319827">
    <property type="component" value="Chromosome"/>
</dbReference>
<dbReference type="RefSeq" id="WP_221250934.1">
    <property type="nucleotide sequence ID" value="NZ_AP024355.1"/>
</dbReference>
<dbReference type="InterPro" id="IPR027385">
    <property type="entry name" value="Beta-barrel_OMP"/>
</dbReference>
<dbReference type="EMBL" id="AP024355">
    <property type="protein sequence ID" value="BCR03463.1"/>
    <property type="molecule type" value="Genomic_DNA"/>
</dbReference>
<gene>
    <name evidence="13" type="ORF">DESUT3_05320</name>
</gene>
<keyword evidence="2" id="KW-0813">Transport</keyword>
<dbReference type="InterPro" id="IPR030820">
    <property type="entry name" value="OMP_myx_plus_Proteobacteria"/>
</dbReference>
<dbReference type="PANTHER" id="PTHR30329:SF21">
    <property type="entry name" value="LIPOPROTEIN YIAD-RELATED"/>
    <property type="match status" value="1"/>
</dbReference>
<name>A0ABN6DTL0_9BACT</name>